<dbReference type="InterPro" id="IPR015424">
    <property type="entry name" value="PyrdxlP-dep_Trfase"/>
</dbReference>
<name>A0A8B5Y6D9_BACLI</name>
<keyword evidence="4" id="KW-0663">Pyridoxal phosphate</keyword>
<evidence type="ECO:0000256" key="1">
    <source>
        <dbReference type="ARBA" id="ARBA00001933"/>
    </source>
</evidence>
<sequence length="506" mass="55800">MQNVISASGSAWMPKKIEKMTKGSVYMKTPLYTALVNHAEGHHYSFHVPGHHNGDVFFDEAKTFFETILKVDLTELTGLDDLHEPSGVIKEAQDLVSRLYGAEESFFLVNGSTVGNLAMILAVCQPGDTILVQRNCHKSVFHAIELSGAHPVFLTPEIDEAMAVPTHILYETVEDAISQYPHAKGIVLTYPNYYGHAVDLKPIIEKAHQHDISVLVDEAHGAHFVLGHPFPQSSLKAGADAVVQSAHKTLPAMTMGSYLHLNSGRINRDRLAYYLSVLQSSSPSYPIMASLDIARAYAEDILKTNRTADIEKELINMREVFSQINGADIVEPADARIRQDPLKLCIRSAYGHSGFELKSIFEANGIHPELADERQVLLILPLEGKNMPAPELISTISKDMKDIAVRNDLPAGIGIPSEKVTALPYRKSKLSAFKKESVPFTEAAGRISAESVTPYPPGIPLIMAGERITKETISRLTRLVDLNVHIQGSNQLKQKQLTVYIEEEKS</sequence>
<dbReference type="SUPFAM" id="SSF53383">
    <property type="entry name" value="PLP-dependent transferases"/>
    <property type="match status" value="1"/>
</dbReference>
<protein>
    <submittedName>
        <fullName evidence="8">Arginine decarboxylase</fullName>
    </submittedName>
</protein>
<dbReference type="CDD" id="cd00615">
    <property type="entry name" value="Orn_deC_like"/>
    <property type="match status" value="1"/>
</dbReference>
<evidence type="ECO:0000259" key="6">
    <source>
        <dbReference type="Pfam" id="PF01276"/>
    </source>
</evidence>
<keyword evidence="3" id="KW-0210">Decarboxylase</keyword>
<evidence type="ECO:0000313" key="9">
    <source>
        <dbReference type="Proteomes" id="UP000435910"/>
    </source>
</evidence>
<reference evidence="8 9" key="1">
    <citation type="submission" date="2019-06" db="EMBL/GenBank/DDBJ databases">
        <title>Genome sequence analysis of &gt;100 Bacillus licheniformis strains suggests intrinsic resistance to this species.</title>
        <authorList>
            <person name="Wels M."/>
            <person name="Siezen R.J."/>
            <person name="Johansen E."/>
            <person name="Stuer-Lauridsen B."/>
            <person name="Bjerre K."/>
            <person name="Nielsen B.K.K."/>
        </authorList>
    </citation>
    <scope>NUCLEOTIDE SEQUENCE [LARGE SCALE GENOMIC DNA]</scope>
    <source>
        <strain evidence="8 9">BAC-16736</strain>
    </source>
</reference>
<evidence type="ECO:0000313" key="8">
    <source>
        <dbReference type="EMBL" id="TWL20522.1"/>
    </source>
</evidence>
<accession>A0A8B5Y6D9</accession>
<dbReference type="AlphaFoldDB" id="A0A8B5Y6D9"/>
<comment type="caution">
    <text evidence="8">The sequence shown here is derived from an EMBL/GenBank/DDBJ whole genome shotgun (WGS) entry which is preliminary data.</text>
</comment>
<dbReference type="InterPro" id="IPR052357">
    <property type="entry name" value="Orn_Lys_Arg_decarboxylase-I"/>
</dbReference>
<dbReference type="Pfam" id="PF01276">
    <property type="entry name" value="OKR_DC_1"/>
    <property type="match status" value="1"/>
</dbReference>
<evidence type="ECO:0000259" key="7">
    <source>
        <dbReference type="Pfam" id="PF03711"/>
    </source>
</evidence>
<dbReference type="InterPro" id="IPR000310">
    <property type="entry name" value="Orn/Lys/Arg_deCO2ase_major_dom"/>
</dbReference>
<evidence type="ECO:0000256" key="2">
    <source>
        <dbReference type="ARBA" id="ARBA00010671"/>
    </source>
</evidence>
<evidence type="ECO:0000256" key="4">
    <source>
        <dbReference type="ARBA" id="ARBA00022898"/>
    </source>
</evidence>
<keyword evidence="5" id="KW-0456">Lyase</keyword>
<evidence type="ECO:0000256" key="3">
    <source>
        <dbReference type="ARBA" id="ARBA00022793"/>
    </source>
</evidence>
<feature type="domain" description="Orn/Lys/Arg decarboxylases family 1 pyridoxal-P attachment site" evidence="6">
    <location>
        <begin position="29"/>
        <end position="334"/>
    </location>
</feature>
<dbReference type="GO" id="GO:0016831">
    <property type="term" value="F:carboxy-lyase activity"/>
    <property type="evidence" value="ECO:0007669"/>
    <property type="project" value="UniProtKB-KW"/>
</dbReference>
<gene>
    <name evidence="8" type="ORF">CHCC16736_4723</name>
</gene>
<dbReference type="PANTHER" id="PTHR43277">
    <property type="entry name" value="ARGININE DECARBOXYLASE"/>
    <property type="match status" value="1"/>
</dbReference>
<dbReference type="InterPro" id="IPR008286">
    <property type="entry name" value="Prn/Lys/Arg_de-COase_C"/>
</dbReference>
<proteinExistence type="inferred from homology"/>
<dbReference type="InterPro" id="IPR015421">
    <property type="entry name" value="PyrdxlP-dep_Trfase_major"/>
</dbReference>
<evidence type="ECO:0000256" key="5">
    <source>
        <dbReference type="ARBA" id="ARBA00023239"/>
    </source>
</evidence>
<feature type="domain" description="Orn/Lys/Arg decarboxylase C-terminal" evidence="7">
    <location>
        <begin position="431"/>
        <end position="473"/>
    </location>
</feature>
<dbReference type="InterPro" id="IPR036633">
    <property type="entry name" value="Prn/Lys/Arg_de-COase_C_sf"/>
</dbReference>
<dbReference type="Gene3D" id="3.40.640.10">
    <property type="entry name" value="Type I PLP-dependent aspartate aminotransferase-like (Major domain)"/>
    <property type="match status" value="1"/>
</dbReference>
<dbReference type="Gene3D" id="3.90.105.10">
    <property type="entry name" value="Molybdopterin biosynthesis moea protein, domain 2"/>
    <property type="match status" value="1"/>
</dbReference>
<dbReference type="EMBL" id="NILC01000036">
    <property type="protein sequence ID" value="TWL20522.1"/>
    <property type="molecule type" value="Genomic_DNA"/>
</dbReference>
<dbReference type="PANTHER" id="PTHR43277:SF3">
    <property type="entry name" value="DECARBOXYLASE, PUTATIVE-RELATED"/>
    <property type="match status" value="1"/>
</dbReference>
<organism evidence="8 9">
    <name type="scientific">Bacillus licheniformis</name>
    <dbReference type="NCBI Taxonomy" id="1402"/>
    <lineage>
        <taxon>Bacteria</taxon>
        <taxon>Bacillati</taxon>
        <taxon>Bacillota</taxon>
        <taxon>Bacilli</taxon>
        <taxon>Bacillales</taxon>
        <taxon>Bacillaceae</taxon>
        <taxon>Bacillus</taxon>
    </lineage>
</organism>
<comment type="similarity">
    <text evidence="2">Belongs to the Orn/Lys/Arg decarboxylase class-I family.</text>
</comment>
<dbReference type="Proteomes" id="UP000435910">
    <property type="component" value="Unassembled WGS sequence"/>
</dbReference>
<dbReference type="SUPFAM" id="SSF55904">
    <property type="entry name" value="Ornithine decarboxylase C-terminal domain"/>
    <property type="match status" value="1"/>
</dbReference>
<comment type="cofactor">
    <cofactor evidence="1">
        <name>pyridoxal 5'-phosphate</name>
        <dbReference type="ChEBI" id="CHEBI:597326"/>
    </cofactor>
</comment>
<dbReference type="Pfam" id="PF03711">
    <property type="entry name" value="OKR_DC_1_C"/>
    <property type="match status" value="1"/>
</dbReference>